<evidence type="ECO:0008006" key="3">
    <source>
        <dbReference type="Google" id="ProtNLM"/>
    </source>
</evidence>
<reference evidence="1 2" key="2">
    <citation type="submission" date="2014-03" db="EMBL/GenBank/DDBJ databases">
        <title>The Genome Sequence of Anncaliia algerae insect isolate PRA339.</title>
        <authorList>
            <consortium name="The Broad Institute Genome Sequencing Platform"/>
            <consortium name="The Broad Institute Genome Sequencing Center for Infectious Disease"/>
            <person name="Cuomo C."/>
            <person name="Becnel J."/>
            <person name="Sanscrainte N."/>
            <person name="Walker B."/>
            <person name="Young S.K."/>
            <person name="Zeng Q."/>
            <person name="Gargeya S."/>
            <person name="Fitzgerald M."/>
            <person name="Haas B."/>
            <person name="Abouelleil A."/>
            <person name="Alvarado L."/>
            <person name="Arachchi H.M."/>
            <person name="Berlin A.M."/>
            <person name="Chapman S.B."/>
            <person name="Dewar J."/>
            <person name="Goldberg J."/>
            <person name="Griggs A."/>
            <person name="Gujja S."/>
            <person name="Hansen M."/>
            <person name="Howarth C."/>
            <person name="Imamovic A."/>
            <person name="Larimer J."/>
            <person name="McCowan C."/>
            <person name="Murphy C."/>
            <person name="Neiman D."/>
            <person name="Pearson M."/>
            <person name="Priest M."/>
            <person name="Roberts A."/>
            <person name="Saif S."/>
            <person name="Shea T."/>
            <person name="Sisk P."/>
            <person name="Sykes S."/>
            <person name="Wortman J."/>
            <person name="Nusbaum C."/>
            <person name="Birren B."/>
        </authorList>
    </citation>
    <scope>NUCLEOTIDE SEQUENCE [LARGE SCALE GENOMIC DNA]</scope>
    <source>
        <strain evidence="1 2">PRA339</strain>
    </source>
</reference>
<gene>
    <name evidence="1" type="ORF">H312_01921</name>
</gene>
<dbReference type="EMBL" id="KK365168">
    <property type="protein sequence ID" value="KCZ80665.1"/>
    <property type="molecule type" value="Genomic_DNA"/>
</dbReference>
<sequence length="87" mass="10403">VTDGWKGYSLFKLNNLFVRHLVNHSITFINHEGFNTNTIEGIFNGMKLNIPPKYRNKKYLKYKLLEFIWRRQNANSLWSNLINSLRC</sequence>
<proteinExistence type="predicted"/>
<accession>A0A059F0H9</accession>
<protein>
    <recommendedName>
        <fullName evidence="3">ISXO2-like transposase domain-containing protein</fullName>
    </recommendedName>
</protein>
<dbReference type="AlphaFoldDB" id="A0A059F0H9"/>
<keyword evidence="2" id="KW-1185">Reference proteome</keyword>
<organism evidence="1 2">
    <name type="scientific">Anncaliia algerae PRA339</name>
    <dbReference type="NCBI Taxonomy" id="1288291"/>
    <lineage>
        <taxon>Eukaryota</taxon>
        <taxon>Fungi</taxon>
        <taxon>Fungi incertae sedis</taxon>
        <taxon>Microsporidia</taxon>
        <taxon>Tubulinosematoidea</taxon>
        <taxon>Tubulinosematidae</taxon>
        <taxon>Anncaliia</taxon>
    </lineage>
</organism>
<feature type="non-terminal residue" evidence="1">
    <location>
        <position position="1"/>
    </location>
</feature>
<dbReference type="HOGENOM" id="CLU_044348_6_2_1"/>
<name>A0A059F0H9_9MICR</name>
<evidence type="ECO:0000313" key="2">
    <source>
        <dbReference type="Proteomes" id="UP000030655"/>
    </source>
</evidence>
<evidence type="ECO:0000313" key="1">
    <source>
        <dbReference type="EMBL" id="KCZ80665.1"/>
    </source>
</evidence>
<dbReference type="VEuPathDB" id="MicrosporidiaDB:H312_01921"/>
<reference evidence="2" key="1">
    <citation type="submission" date="2013-02" db="EMBL/GenBank/DDBJ databases">
        <authorList>
            <consortium name="The Broad Institute Genome Sequencing Platform"/>
            <person name="Cuomo C."/>
            <person name="Becnel J."/>
            <person name="Sanscrainte N."/>
            <person name="Walker B."/>
            <person name="Young S.K."/>
            <person name="Zeng Q."/>
            <person name="Gargeya S."/>
            <person name="Fitzgerald M."/>
            <person name="Haas B."/>
            <person name="Abouelleil A."/>
            <person name="Alvarado L."/>
            <person name="Arachchi H.M."/>
            <person name="Berlin A.M."/>
            <person name="Chapman S.B."/>
            <person name="Dewar J."/>
            <person name="Goldberg J."/>
            <person name="Griggs A."/>
            <person name="Gujja S."/>
            <person name="Hansen M."/>
            <person name="Howarth C."/>
            <person name="Imamovic A."/>
            <person name="Larimer J."/>
            <person name="McCowan C."/>
            <person name="Murphy C."/>
            <person name="Neiman D."/>
            <person name="Pearson M."/>
            <person name="Priest M."/>
            <person name="Roberts A."/>
            <person name="Saif S."/>
            <person name="Shea T."/>
            <person name="Sisk P."/>
            <person name="Sykes S."/>
            <person name="Wortman J."/>
            <person name="Nusbaum C."/>
            <person name="Birren B."/>
        </authorList>
    </citation>
    <scope>NUCLEOTIDE SEQUENCE [LARGE SCALE GENOMIC DNA]</scope>
    <source>
        <strain evidence="2">PRA339</strain>
    </source>
</reference>
<dbReference type="Proteomes" id="UP000030655">
    <property type="component" value="Unassembled WGS sequence"/>
</dbReference>